<gene>
    <name evidence="2" type="ORF">EV195_1168</name>
</gene>
<protein>
    <recommendedName>
        <fullName evidence="4">Lipoprotein</fullName>
    </recommendedName>
</protein>
<feature type="region of interest" description="Disordered" evidence="1">
    <location>
        <begin position="149"/>
        <end position="235"/>
    </location>
</feature>
<feature type="compositionally biased region" description="Acidic residues" evidence="1">
    <location>
        <begin position="225"/>
        <end position="235"/>
    </location>
</feature>
<proteinExistence type="predicted"/>
<sequence length="235" mass="26435">MFVFKLISMKNNVLKLWLTLFVLVLSFSCSKERETIIIEDTTDTTSNIVTKLPENVISAEELLLSKGIIKESKKSKDDNLQGRLVEGDPDYQPIIYYKRIFVLFPKEWSSYDRYVYLNNFREIIGKDIYTVIDYCDYVDTWYVEVSRDVPPSETTNKSKNLIVATNTTPDSNDTNTAEDSDGPGGIGGDEAEEEVNYTSCDQVPLPPGYEDPILQDGLGPIGGGSDDDDINTPKK</sequence>
<feature type="compositionally biased region" description="Low complexity" evidence="1">
    <location>
        <begin position="165"/>
        <end position="175"/>
    </location>
</feature>
<dbReference type="AlphaFoldDB" id="A0A4R2NK40"/>
<dbReference type="Proteomes" id="UP000294564">
    <property type="component" value="Unassembled WGS sequence"/>
</dbReference>
<dbReference type="EMBL" id="SLXM01000016">
    <property type="protein sequence ID" value="TCP21742.1"/>
    <property type="molecule type" value="Genomic_DNA"/>
</dbReference>
<reference evidence="2 3" key="1">
    <citation type="submission" date="2019-03" db="EMBL/GenBank/DDBJ databases">
        <title>Genomic Encyclopedia of Type Strains, Phase IV (KMG-IV): sequencing the most valuable type-strain genomes for metagenomic binning, comparative biology and taxonomic classification.</title>
        <authorList>
            <person name="Goeker M."/>
        </authorList>
    </citation>
    <scope>NUCLEOTIDE SEQUENCE [LARGE SCALE GENOMIC DNA]</scope>
    <source>
        <strain evidence="2 3">DSM 14836</strain>
    </source>
</reference>
<name>A0A4R2NK40_9FLAO</name>
<evidence type="ECO:0000313" key="2">
    <source>
        <dbReference type="EMBL" id="TCP21742.1"/>
    </source>
</evidence>
<accession>A0A4R2NK40</accession>
<keyword evidence="3" id="KW-1185">Reference proteome</keyword>
<comment type="caution">
    <text evidence="2">The sequence shown here is derived from an EMBL/GenBank/DDBJ whole genome shotgun (WGS) entry which is preliminary data.</text>
</comment>
<dbReference type="PROSITE" id="PS51257">
    <property type="entry name" value="PROKAR_LIPOPROTEIN"/>
    <property type="match status" value="1"/>
</dbReference>
<evidence type="ECO:0008006" key="4">
    <source>
        <dbReference type="Google" id="ProtNLM"/>
    </source>
</evidence>
<evidence type="ECO:0000256" key="1">
    <source>
        <dbReference type="SAM" id="MobiDB-lite"/>
    </source>
</evidence>
<evidence type="ECO:0000313" key="3">
    <source>
        <dbReference type="Proteomes" id="UP000294564"/>
    </source>
</evidence>
<organism evidence="2 3">
    <name type="scientific">Tenacibaculum skagerrakense</name>
    <dbReference type="NCBI Taxonomy" id="186571"/>
    <lineage>
        <taxon>Bacteria</taxon>
        <taxon>Pseudomonadati</taxon>
        <taxon>Bacteroidota</taxon>
        <taxon>Flavobacteriia</taxon>
        <taxon>Flavobacteriales</taxon>
        <taxon>Flavobacteriaceae</taxon>
        <taxon>Tenacibaculum</taxon>
    </lineage>
</organism>